<dbReference type="InterPro" id="IPR029044">
    <property type="entry name" value="Nucleotide-diphossugar_trans"/>
</dbReference>
<protein>
    <submittedName>
        <fullName evidence="2">Alpha-1,3-rhamnosyltransferase</fullName>
    </submittedName>
</protein>
<dbReference type="GO" id="GO:0016758">
    <property type="term" value="F:hexosyltransferase activity"/>
    <property type="evidence" value="ECO:0007669"/>
    <property type="project" value="UniProtKB-ARBA"/>
</dbReference>
<dbReference type="Gene3D" id="3.90.550.10">
    <property type="entry name" value="Spore Coat Polysaccharide Biosynthesis Protein SpsA, Chain A"/>
    <property type="match status" value="1"/>
</dbReference>
<keyword evidence="3" id="KW-1185">Reference proteome</keyword>
<dbReference type="SUPFAM" id="SSF53448">
    <property type="entry name" value="Nucleotide-diphospho-sugar transferases"/>
    <property type="match status" value="1"/>
</dbReference>
<sequence length="295" mass="34146">MTAQQPLVTVIIASYNHGPYIEQCILSVVQQTYPHIELLVIDDGSSDDSVLRIERLREQYGFDFRVQKNQGLTHTLNDAVARSKGSLIAPFGSDDVMLPERIAKQVAYMQDKPEVGICAGNIELIDSQGGLYSEDRQRRDIAFRRLDFDDVFMERKSYPPAPTLLFRKQALEQVGGFDPEIRLEDLLIELKITHAGYYIDCLGEVLAQYRKHGANSSKNTPFMVDSILRSYALFKEHPQYEFVRTRFLSSMFLKCANRDRSYARQLLKQIPFRHWNKKTWRGLARLYFAPLERRS</sequence>
<proteinExistence type="predicted"/>
<dbReference type="Proteomes" id="UP000185766">
    <property type="component" value="Unassembled WGS sequence"/>
</dbReference>
<name>A0A1H7M391_9GAMM</name>
<dbReference type="RefSeq" id="WP_074867338.1">
    <property type="nucleotide sequence ID" value="NZ_FOAS01000007.1"/>
</dbReference>
<gene>
    <name evidence="2" type="ORF">SAMN05216214_107203</name>
</gene>
<dbReference type="PANTHER" id="PTHR22916:SF3">
    <property type="entry name" value="UDP-GLCNAC:BETAGAL BETA-1,3-N-ACETYLGLUCOSAMINYLTRANSFERASE-LIKE PROTEIN 1"/>
    <property type="match status" value="1"/>
</dbReference>
<evidence type="ECO:0000259" key="1">
    <source>
        <dbReference type="Pfam" id="PF00535"/>
    </source>
</evidence>
<evidence type="ECO:0000313" key="2">
    <source>
        <dbReference type="EMBL" id="SEL05720.1"/>
    </source>
</evidence>
<evidence type="ECO:0000313" key="3">
    <source>
        <dbReference type="Proteomes" id="UP000185766"/>
    </source>
</evidence>
<organism evidence="2 3">
    <name type="scientific">Atopomonas hussainii</name>
    <dbReference type="NCBI Taxonomy" id="1429083"/>
    <lineage>
        <taxon>Bacteria</taxon>
        <taxon>Pseudomonadati</taxon>
        <taxon>Pseudomonadota</taxon>
        <taxon>Gammaproteobacteria</taxon>
        <taxon>Pseudomonadales</taxon>
        <taxon>Pseudomonadaceae</taxon>
        <taxon>Atopomonas</taxon>
    </lineage>
</organism>
<dbReference type="Pfam" id="PF00535">
    <property type="entry name" value="Glycos_transf_2"/>
    <property type="match status" value="1"/>
</dbReference>
<feature type="domain" description="Glycosyltransferase 2-like" evidence="1">
    <location>
        <begin position="9"/>
        <end position="173"/>
    </location>
</feature>
<dbReference type="InterPro" id="IPR001173">
    <property type="entry name" value="Glyco_trans_2-like"/>
</dbReference>
<dbReference type="AlphaFoldDB" id="A0A1H7M391"/>
<keyword evidence="2" id="KW-0808">Transferase</keyword>
<dbReference type="EMBL" id="FOAS01000007">
    <property type="protein sequence ID" value="SEL05720.1"/>
    <property type="molecule type" value="Genomic_DNA"/>
</dbReference>
<reference evidence="2 3" key="1">
    <citation type="submission" date="2016-10" db="EMBL/GenBank/DDBJ databases">
        <authorList>
            <person name="de Groot N.N."/>
        </authorList>
    </citation>
    <scope>NUCLEOTIDE SEQUENCE [LARGE SCALE GENOMIC DNA]</scope>
    <source>
        <strain evidence="2 3">JCM 19513</strain>
    </source>
</reference>
<dbReference type="PANTHER" id="PTHR22916">
    <property type="entry name" value="GLYCOSYLTRANSFERASE"/>
    <property type="match status" value="1"/>
</dbReference>
<accession>A0A1H7M391</accession>